<dbReference type="GO" id="GO:0030198">
    <property type="term" value="P:extracellular matrix organization"/>
    <property type="evidence" value="ECO:0007669"/>
    <property type="project" value="TreeGrafter"/>
</dbReference>
<evidence type="ECO:0000313" key="7">
    <source>
        <dbReference type="WBParaSite" id="L893_g29450.t1"/>
    </source>
</evidence>
<dbReference type="AlphaFoldDB" id="A0A1I7ZSU4"/>
<dbReference type="InterPro" id="IPR036365">
    <property type="entry name" value="PGBD-like_sf"/>
</dbReference>
<evidence type="ECO:0000256" key="2">
    <source>
        <dbReference type="ARBA" id="ARBA00010370"/>
    </source>
</evidence>
<dbReference type="Pfam" id="PF01471">
    <property type="entry name" value="PG_binding_1"/>
    <property type="match status" value="1"/>
</dbReference>
<sequence length="106" mass="12138">MLVLLFLFVGACALNIREEEIEHLERFGYIDNSGPAAQRTEQFLQERIREFQEMAALPMTGEMDEATRRMMKTPRCGRKDIVGKDKDRLVVKLPFPVPSLAALLKT</sequence>
<evidence type="ECO:0000313" key="6">
    <source>
        <dbReference type="Proteomes" id="UP000095287"/>
    </source>
</evidence>
<comment type="similarity">
    <text evidence="2">Belongs to the peptidase M10A family.</text>
</comment>
<organism evidence="6 7">
    <name type="scientific">Steinernema glaseri</name>
    <dbReference type="NCBI Taxonomy" id="37863"/>
    <lineage>
        <taxon>Eukaryota</taxon>
        <taxon>Metazoa</taxon>
        <taxon>Ecdysozoa</taxon>
        <taxon>Nematoda</taxon>
        <taxon>Chromadorea</taxon>
        <taxon>Rhabditida</taxon>
        <taxon>Tylenchina</taxon>
        <taxon>Panagrolaimomorpha</taxon>
        <taxon>Strongyloidoidea</taxon>
        <taxon>Steinernematidae</taxon>
        <taxon>Steinernema</taxon>
    </lineage>
</organism>
<keyword evidence="6" id="KW-1185">Reference proteome</keyword>
<accession>A0A1I7ZSU4</accession>
<name>A0A1I7ZSU4_9BILA</name>
<evidence type="ECO:0000256" key="1">
    <source>
        <dbReference type="ARBA" id="ARBA00001947"/>
    </source>
</evidence>
<dbReference type="PANTHER" id="PTHR10201">
    <property type="entry name" value="MATRIX METALLOPROTEINASE"/>
    <property type="match status" value="1"/>
</dbReference>
<dbReference type="SUPFAM" id="SSF47090">
    <property type="entry name" value="PGBD-like"/>
    <property type="match status" value="1"/>
</dbReference>
<dbReference type="GO" id="GO:0005615">
    <property type="term" value="C:extracellular space"/>
    <property type="evidence" value="ECO:0007669"/>
    <property type="project" value="TreeGrafter"/>
</dbReference>
<feature type="domain" description="Peptidoglycan binding-like" evidence="5">
    <location>
        <begin position="23"/>
        <end position="71"/>
    </location>
</feature>
<comment type="cofactor">
    <cofactor evidence="1">
        <name>Zn(2+)</name>
        <dbReference type="ChEBI" id="CHEBI:29105"/>
    </cofactor>
</comment>
<keyword evidence="4" id="KW-0482">Metalloprotease</keyword>
<dbReference type="GO" id="GO:0030574">
    <property type="term" value="P:collagen catabolic process"/>
    <property type="evidence" value="ECO:0007669"/>
    <property type="project" value="TreeGrafter"/>
</dbReference>
<dbReference type="InterPro" id="IPR002477">
    <property type="entry name" value="Peptidoglycan-bd-like"/>
</dbReference>
<keyword evidence="3" id="KW-0732">Signal</keyword>
<protein>
    <submittedName>
        <fullName evidence="7">PG_binding_1 domain-containing protein</fullName>
    </submittedName>
</protein>
<proteinExistence type="inferred from homology"/>
<dbReference type="GO" id="GO:0004222">
    <property type="term" value="F:metalloendopeptidase activity"/>
    <property type="evidence" value="ECO:0007669"/>
    <property type="project" value="TreeGrafter"/>
</dbReference>
<keyword evidence="4" id="KW-0645">Protease</keyword>
<keyword evidence="4" id="KW-0378">Hydrolase</keyword>
<reference evidence="7" key="1">
    <citation type="submission" date="2016-11" db="UniProtKB">
        <authorList>
            <consortium name="WormBaseParasite"/>
        </authorList>
    </citation>
    <scope>IDENTIFICATION</scope>
</reference>
<evidence type="ECO:0000256" key="4">
    <source>
        <dbReference type="ARBA" id="ARBA00023049"/>
    </source>
</evidence>
<evidence type="ECO:0000259" key="5">
    <source>
        <dbReference type="Pfam" id="PF01471"/>
    </source>
</evidence>
<evidence type="ECO:0000256" key="3">
    <source>
        <dbReference type="ARBA" id="ARBA00022729"/>
    </source>
</evidence>
<dbReference type="PANTHER" id="PTHR10201:SF291">
    <property type="entry name" value="MATRIX METALLOPROTEINASE 1, ISOFORM C-RELATED"/>
    <property type="match status" value="1"/>
</dbReference>
<dbReference type="Gene3D" id="1.10.101.10">
    <property type="entry name" value="PGBD-like superfamily/PGBD"/>
    <property type="match status" value="1"/>
</dbReference>
<dbReference type="Proteomes" id="UP000095287">
    <property type="component" value="Unplaced"/>
</dbReference>
<dbReference type="InterPro" id="IPR036366">
    <property type="entry name" value="PGBDSf"/>
</dbReference>
<dbReference type="WBParaSite" id="L893_g29450.t1">
    <property type="protein sequence ID" value="L893_g29450.t1"/>
    <property type="gene ID" value="L893_g29450"/>
</dbReference>